<gene>
    <name evidence="1" type="ORF">SAMN02745157_0126</name>
</gene>
<protein>
    <submittedName>
        <fullName evidence="1">Uncharacterized protein</fullName>
    </submittedName>
</protein>
<dbReference type="STRING" id="1122133.SAMN02745157_0126"/>
<proteinExistence type="predicted"/>
<accession>A0A1M5PDA0</accession>
<evidence type="ECO:0000313" key="2">
    <source>
        <dbReference type="Proteomes" id="UP000184485"/>
    </source>
</evidence>
<evidence type="ECO:0000313" key="1">
    <source>
        <dbReference type="EMBL" id="SHG99459.1"/>
    </source>
</evidence>
<dbReference type="RefSeq" id="WP_073058633.1">
    <property type="nucleotide sequence ID" value="NZ_FQUP01000011.1"/>
</dbReference>
<reference evidence="1 2" key="1">
    <citation type="submission" date="2016-11" db="EMBL/GenBank/DDBJ databases">
        <authorList>
            <person name="Jaros S."/>
            <person name="Januszkiewicz K."/>
            <person name="Wedrychowicz H."/>
        </authorList>
    </citation>
    <scope>NUCLEOTIDE SEQUENCE [LARGE SCALE GENOMIC DNA]</scope>
    <source>
        <strain evidence="1 2">DSM 19436</strain>
    </source>
</reference>
<keyword evidence="2" id="KW-1185">Reference proteome</keyword>
<dbReference type="EMBL" id="FQUP01000011">
    <property type="protein sequence ID" value="SHG99459.1"/>
    <property type="molecule type" value="Genomic_DNA"/>
</dbReference>
<dbReference type="AlphaFoldDB" id="A0A1M5PDA0"/>
<organism evidence="1 2">
    <name type="scientific">Kaistia soli DSM 19436</name>
    <dbReference type="NCBI Taxonomy" id="1122133"/>
    <lineage>
        <taxon>Bacteria</taxon>
        <taxon>Pseudomonadati</taxon>
        <taxon>Pseudomonadota</taxon>
        <taxon>Alphaproteobacteria</taxon>
        <taxon>Hyphomicrobiales</taxon>
        <taxon>Kaistiaceae</taxon>
        <taxon>Kaistia</taxon>
    </lineage>
</organism>
<sequence>MQYLGRISGSGMLTCNGEEIVRASYDIEGFFRKPKSVIGTGEVRFPAGTWNQLAGRKDVQLLTDDGRVLDLGFVKTPPHNDDTTYIDVTGGLPATPGLWRS</sequence>
<dbReference type="OrthoDB" id="8160961at2"/>
<dbReference type="Proteomes" id="UP000184485">
    <property type="component" value="Unassembled WGS sequence"/>
</dbReference>
<name>A0A1M5PDA0_9HYPH</name>